<keyword evidence="3" id="KW-0479">Metal-binding</keyword>
<dbReference type="InterPro" id="IPR030048">
    <property type="entry name" value="SurE"/>
</dbReference>
<dbReference type="Pfam" id="PF01975">
    <property type="entry name" value="SurE"/>
    <property type="match status" value="1"/>
</dbReference>
<proteinExistence type="inferred from homology"/>
<dbReference type="PANTHER" id="PTHR30457:SF12">
    <property type="entry name" value="5'_3'-NUCLEOTIDASE SURE"/>
    <property type="match status" value="1"/>
</dbReference>
<gene>
    <name evidence="7" type="ORF">MNBD_NITROSPINAE04-2348</name>
</gene>
<evidence type="ECO:0000256" key="4">
    <source>
        <dbReference type="ARBA" id="ARBA00022741"/>
    </source>
</evidence>
<dbReference type="GO" id="GO:0000166">
    <property type="term" value="F:nucleotide binding"/>
    <property type="evidence" value="ECO:0007669"/>
    <property type="project" value="UniProtKB-KW"/>
</dbReference>
<dbReference type="InterPro" id="IPR036523">
    <property type="entry name" value="SurE-like_sf"/>
</dbReference>
<protein>
    <submittedName>
        <fullName evidence="7">5'-nucleotidase SurE</fullName>
        <ecNumber evidence="7">3.1.3.5</ecNumber>
    </submittedName>
</protein>
<evidence type="ECO:0000256" key="2">
    <source>
        <dbReference type="ARBA" id="ARBA00022490"/>
    </source>
</evidence>
<evidence type="ECO:0000256" key="1">
    <source>
        <dbReference type="ARBA" id="ARBA00011062"/>
    </source>
</evidence>
<feature type="domain" description="Survival protein SurE-like phosphatase/nucleotidase" evidence="6">
    <location>
        <begin position="4"/>
        <end position="118"/>
    </location>
</feature>
<dbReference type="AlphaFoldDB" id="A0A3B1BWK5"/>
<dbReference type="EC" id="3.1.3.5" evidence="7"/>
<evidence type="ECO:0000313" key="7">
    <source>
        <dbReference type="EMBL" id="VAX20172.1"/>
    </source>
</evidence>
<dbReference type="NCBIfam" id="TIGR00087">
    <property type="entry name" value="surE"/>
    <property type="match status" value="1"/>
</dbReference>
<evidence type="ECO:0000256" key="5">
    <source>
        <dbReference type="ARBA" id="ARBA00022801"/>
    </source>
</evidence>
<keyword evidence="4" id="KW-0547">Nucleotide-binding</keyword>
<organism evidence="7">
    <name type="scientific">hydrothermal vent metagenome</name>
    <dbReference type="NCBI Taxonomy" id="652676"/>
    <lineage>
        <taxon>unclassified sequences</taxon>
        <taxon>metagenomes</taxon>
        <taxon>ecological metagenomes</taxon>
    </lineage>
</organism>
<evidence type="ECO:0000259" key="6">
    <source>
        <dbReference type="Pfam" id="PF01975"/>
    </source>
</evidence>
<reference evidence="7" key="1">
    <citation type="submission" date="2018-06" db="EMBL/GenBank/DDBJ databases">
        <authorList>
            <person name="Zhirakovskaya E."/>
        </authorList>
    </citation>
    <scope>NUCLEOTIDE SEQUENCE</scope>
</reference>
<dbReference type="GO" id="GO:0008253">
    <property type="term" value="F:5'-nucleotidase activity"/>
    <property type="evidence" value="ECO:0007669"/>
    <property type="project" value="UniProtKB-EC"/>
</dbReference>
<sequence length="118" mass="12452">MKFLLTNDDGIEAEGLKTMAKALSEIGDVTVVAPETEMSAVGHSITIADPLRVRRVFKHKTLFGTAVNGTPADCVKIAIKAIMKQPPDMVISGINHGQNVATNIIYSGTVSAATEGMI</sequence>
<dbReference type="GO" id="GO:0046872">
    <property type="term" value="F:metal ion binding"/>
    <property type="evidence" value="ECO:0007669"/>
    <property type="project" value="UniProtKB-KW"/>
</dbReference>
<dbReference type="GO" id="GO:0008254">
    <property type="term" value="F:3'-nucleotidase activity"/>
    <property type="evidence" value="ECO:0007669"/>
    <property type="project" value="TreeGrafter"/>
</dbReference>
<dbReference type="Gene3D" id="3.40.1210.10">
    <property type="entry name" value="Survival protein SurE-like phosphatase/nucleotidase"/>
    <property type="match status" value="1"/>
</dbReference>
<dbReference type="InterPro" id="IPR002828">
    <property type="entry name" value="SurE-like_Pase/nucleotidase"/>
</dbReference>
<comment type="similarity">
    <text evidence="1">Belongs to the SurE nucleotidase family.</text>
</comment>
<name>A0A3B1BWK5_9ZZZZ</name>
<evidence type="ECO:0000256" key="3">
    <source>
        <dbReference type="ARBA" id="ARBA00022723"/>
    </source>
</evidence>
<feature type="non-terminal residue" evidence="7">
    <location>
        <position position="118"/>
    </location>
</feature>
<accession>A0A3B1BWK5</accession>
<keyword evidence="5 7" id="KW-0378">Hydrolase</keyword>
<dbReference type="PANTHER" id="PTHR30457">
    <property type="entry name" value="5'-NUCLEOTIDASE SURE"/>
    <property type="match status" value="1"/>
</dbReference>
<keyword evidence="2" id="KW-0963">Cytoplasm</keyword>
<dbReference type="GO" id="GO:0004309">
    <property type="term" value="F:exopolyphosphatase activity"/>
    <property type="evidence" value="ECO:0007669"/>
    <property type="project" value="TreeGrafter"/>
</dbReference>
<dbReference type="EMBL" id="UOGA01000170">
    <property type="protein sequence ID" value="VAX20172.1"/>
    <property type="molecule type" value="Genomic_DNA"/>
</dbReference>
<dbReference type="SUPFAM" id="SSF64167">
    <property type="entry name" value="SurE-like"/>
    <property type="match status" value="1"/>
</dbReference>